<proteinExistence type="predicted"/>
<name>A0A640T0E5_9ACTN</name>
<reference evidence="1 2" key="1">
    <citation type="submission" date="2019-12" db="EMBL/GenBank/DDBJ databases">
        <title>Whole genome shotgun sequence of Streptomyces hygroscopicus subsp. glebosus NBRC 13786.</title>
        <authorList>
            <person name="Ichikawa N."/>
            <person name="Kimura A."/>
            <person name="Kitahashi Y."/>
            <person name="Komaki H."/>
            <person name="Tamura T."/>
        </authorList>
    </citation>
    <scope>NUCLEOTIDE SEQUENCE [LARGE SCALE GENOMIC DNA]</scope>
    <source>
        <strain evidence="1 2">NBRC 13786</strain>
    </source>
</reference>
<protein>
    <submittedName>
        <fullName evidence="1">Uncharacterized protein</fullName>
    </submittedName>
</protein>
<dbReference type="RefSeq" id="WP_190145628.1">
    <property type="nucleotide sequence ID" value="NZ_BLIO01000001.1"/>
</dbReference>
<accession>A0A640T0E5</accession>
<dbReference type="AlphaFoldDB" id="A0A640T0E5"/>
<evidence type="ECO:0000313" key="2">
    <source>
        <dbReference type="Proteomes" id="UP000430079"/>
    </source>
</evidence>
<comment type="caution">
    <text evidence="1">The sequence shown here is derived from an EMBL/GenBank/DDBJ whole genome shotgun (WGS) entry which is preliminary data.</text>
</comment>
<sequence>MGISVQVRTFTGAVEATCVHSAFAVLCGRAVSKNLPLLGFVDPYDDSVFNRSQLRGLVPELRALAEDAAAEEAEAVQEILALVAQVERKAHRYLVFNGD</sequence>
<organism evidence="1 2">
    <name type="scientific">Streptomyces glebosus</name>
    <dbReference type="NCBI Taxonomy" id="249580"/>
    <lineage>
        <taxon>Bacteria</taxon>
        <taxon>Bacillati</taxon>
        <taxon>Actinomycetota</taxon>
        <taxon>Actinomycetes</taxon>
        <taxon>Kitasatosporales</taxon>
        <taxon>Streptomycetaceae</taxon>
        <taxon>Streptomyces</taxon>
    </lineage>
</organism>
<dbReference type="EMBL" id="BLIO01000001">
    <property type="protein sequence ID" value="GFE16778.1"/>
    <property type="molecule type" value="Genomic_DNA"/>
</dbReference>
<keyword evidence="2" id="KW-1185">Reference proteome</keyword>
<dbReference type="Proteomes" id="UP000430079">
    <property type="component" value="Unassembled WGS sequence"/>
</dbReference>
<evidence type="ECO:0000313" key="1">
    <source>
        <dbReference type="EMBL" id="GFE16778.1"/>
    </source>
</evidence>
<gene>
    <name evidence="1" type="ORF">Sgleb_48250</name>
</gene>